<protein>
    <submittedName>
        <fullName evidence="1">Uncharacterized protein</fullName>
    </submittedName>
</protein>
<name>H0EUK8_GLAL7</name>
<dbReference type="InParanoid" id="H0EUK8"/>
<reference evidence="1 2" key="1">
    <citation type="journal article" date="2012" name="Eukaryot. Cell">
        <title>Genome sequence of the fungus Glarea lozoyensis: the first genome sequence of a species from the Helotiaceae family.</title>
        <authorList>
            <person name="Youssar L."/>
            <person name="Gruening B.A."/>
            <person name="Erxleben A."/>
            <person name="Guenther S."/>
            <person name="Huettel W."/>
        </authorList>
    </citation>
    <scope>NUCLEOTIDE SEQUENCE [LARGE SCALE GENOMIC DNA]</scope>
    <source>
        <strain evidence="2">ATCC 74030 / MF5533</strain>
    </source>
</reference>
<comment type="caution">
    <text evidence="1">The sequence shown here is derived from an EMBL/GenBank/DDBJ whole genome shotgun (WGS) entry which is preliminary data.</text>
</comment>
<keyword evidence="2" id="KW-1185">Reference proteome</keyword>
<organism evidence="1 2">
    <name type="scientific">Glarea lozoyensis (strain ATCC 74030 / MF5533)</name>
    <dbReference type="NCBI Taxonomy" id="1104152"/>
    <lineage>
        <taxon>Eukaryota</taxon>
        <taxon>Fungi</taxon>
        <taxon>Dikarya</taxon>
        <taxon>Ascomycota</taxon>
        <taxon>Pezizomycotina</taxon>
        <taxon>Leotiomycetes</taxon>
        <taxon>Helotiales</taxon>
        <taxon>Helotiaceae</taxon>
        <taxon>Glarea</taxon>
    </lineage>
</organism>
<accession>H0EUK8</accession>
<proteinExistence type="predicted"/>
<evidence type="ECO:0000313" key="1">
    <source>
        <dbReference type="EMBL" id="EHK97784.1"/>
    </source>
</evidence>
<gene>
    <name evidence="1" type="ORF">M7I_6445</name>
</gene>
<dbReference type="EMBL" id="AGUE01000177">
    <property type="protein sequence ID" value="EHK97784.1"/>
    <property type="molecule type" value="Genomic_DNA"/>
</dbReference>
<sequence>MESIHCPVQNVCLCGGFVTEEECTSPLILYKRTRTRSRARIA</sequence>
<dbReference type="AlphaFoldDB" id="H0EUK8"/>
<dbReference type="Proteomes" id="UP000005446">
    <property type="component" value="Unassembled WGS sequence"/>
</dbReference>
<evidence type="ECO:0000313" key="2">
    <source>
        <dbReference type="Proteomes" id="UP000005446"/>
    </source>
</evidence>
<dbReference type="HOGENOM" id="CLU_3260650_0_0_1"/>